<keyword evidence="3" id="KW-0805">Transcription regulation</keyword>
<keyword evidence="2" id="KW-0479">Metal-binding</keyword>
<evidence type="ECO:0000259" key="7">
    <source>
        <dbReference type="SMART" id="SM00906"/>
    </source>
</evidence>
<dbReference type="GO" id="GO:0003677">
    <property type="term" value="F:DNA binding"/>
    <property type="evidence" value="ECO:0007669"/>
    <property type="project" value="InterPro"/>
</dbReference>
<keyword evidence="4" id="KW-0804">Transcription</keyword>
<accession>A0A8H3AMZ8</accession>
<evidence type="ECO:0000313" key="9">
    <source>
        <dbReference type="Proteomes" id="UP000663841"/>
    </source>
</evidence>
<evidence type="ECO:0000256" key="4">
    <source>
        <dbReference type="ARBA" id="ARBA00023163"/>
    </source>
</evidence>
<evidence type="ECO:0000256" key="3">
    <source>
        <dbReference type="ARBA" id="ARBA00023015"/>
    </source>
</evidence>
<sequence length="574" mass="64473">MSKNQTHSPDYSGQQLTLSGWPTRLPKPDLVYHLVDVFFTYYPHAHYIIHRPSFMLALAQSPKSPNFPHVSLLHAICAYAGVFSYLIKPPPVGDLDKIYHDFIFGDRRRPDSREESFAEMHARWAYETADQAVAMGFNLFECSQVRVILTAFYTTQGRWVELWSTVGDALRIAVPLGLNARPGFRGDGSVRNPARLSDSPETLLPDPTNCTEGEVRVNLFWVAYANERFHDAPGSWAMCLDDQDIHQFLPGDLAHFEAGQDVQGTRQSLESPDVLLRHFPESTDGFTLYIKAAILVSKIKEFNLRFRYKYPSVTDVQEVPEFRLLDQLITSFRNSFPQGYNHPIVQSSRGLDVHVYAAHTISHLAMILLHSKHANFYSPNCVSSSRVITAARAIIDLMYTVCSTSYDLTRLPTICINCWGRAASFLTRVYKLEISRGRQEEALTVGLEIQSVRFIFNQIGTRLPMTLKYDKSLEFELQTEYAHMVYSVSRPGPSSDRDEDSHVSPGANVRLESHSSRSQDEATSPAGGTGQLQSLFPDATSLSLGVNVDDPLLSFSSISPSGLETSDRPFNGLF</sequence>
<dbReference type="InterPro" id="IPR050815">
    <property type="entry name" value="TF_fung"/>
</dbReference>
<evidence type="ECO:0000256" key="1">
    <source>
        <dbReference type="ARBA" id="ARBA00004123"/>
    </source>
</evidence>
<dbReference type="GO" id="GO:0006351">
    <property type="term" value="P:DNA-templated transcription"/>
    <property type="evidence" value="ECO:0007669"/>
    <property type="project" value="InterPro"/>
</dbReference>
<proteinExistence type="predicted"/>
<protein>
    <recommendedName>
        <fullName evidence="7">Xylanolytic transcriptional activator regulatory domain-containing protein</fullName>
    </recommendedName>
</protein>
<feature type="compositionally biased region" description="Basic and acidic residues" evidence="6">
    <location>
        <begin position="511"/>
        <end position="520"/>
    </location>
</feature>
<feature type="domain" description="Xylanolytic transcriptional activator regulatory" evidence="7">
    <location>
        <begin position="162"/>
        <end position="256"/>
    </location>
</feature>
<dbReference type="GO" id="GO:0000981">
    <property type="term" value="F:DNA-binding transcription factor activity, RNA polymerase II-specific"/>
    <property type="evidence" value="ECO:0007669"/>
    <property type="project" value="InterPro"/>
</dbReference>
<gene>
    <name evidence="8" type="ORF">RDB_LOCUS73043</name>
</gene>
<dbReference type="SMART" id="SM00906">
    <property type="entry name" value="Fungal_trans"/>
    <property type="match status" value="1"/>
</dbReference>
<comment type="caution">
    <text evidence="8">The sequence shown here is derived from an EMBL/GenBank/DDBJ whole genome shotgun (WGS) entry which is preliminary data.</text>
</comment>
<dbReference type="CDD" id="cd12148">
    <property type="entry name" value="fungal_TF_MHR"/>
    <property type="match status" value="1"/>
</dbReference>
<dbReference type="GO" id="GO:0005634">
    <property type="term" value="C:nucleus"/>
    <property type="evidence" value="ECO:0007669"/>
    <property type="project" value="UniProtKB-SubCell"/>
</dbReference>
<evidence type="ECO:0000256" key="2">
    <source>
        <dbReference type="ARBA" id="ARBA00022723"/>
    </source>
</evidence>
<comment type="subcellular location">
    <subcellularLocation>
        <location evidence="1">Nucleus</location>
    </subcellularLocation>
</comment>
<keyword evidence="5" id="KW-0539">Nucleus</keyword>
<dbReference type="EMBL" id="CAJMWW010000086">
    <property type="protein sequence ID" value="CAE6434382.1"/>
    <property type="molecule type" value="Genomic_DNA"/>
</dbReference>
<dbReference type="GO" id="GO:0008270">
    <property type="term" value="F:zinc ion binding"/>
    <property type="evidence" value="ECO:0007669"/>
    <property type="project" value="InterPro"/>
</dbReference>
<dbReference type="Proteomes" id="UP000663841">
    <property type="component" value="Unassembled WGS sequence"/>
</dbReference>
<feature type="region of interest" description="Disordered" evidence="6">
    <location>
        <begin position="488"/>
        <end position="534"/>
    </location>
</feature>
<organism evidence="8 9">
    <name type="scientific">Rhizoctonia solani</name>
    <dbReference type="NCBI Taxonomy" id="456999"/>
    <lineage>
        <taxon>Eukaryota</taxon>
        <taxon>Fungi</taxon>
        <taxon>Dikarya</taxon>
        <taxon>Basidiomycota</taxon>
        <taxon>Agaricomycotina</taxon>
        <taxon>Agaricomycetes</taxon>
        <taxon>Cantharellales</taxon>
        <taxon>Ceratobasidiaceae</taxon>
        <taxon>Rhizoctonia</taxon>
    </lineage>
</organism>
<dbReference type="AlphaFoldDB" id="A0A8H3AMZ8"/>
<dbReference type="PANTHER" id="PTHR47338">
    <property type="entry name" value="ZN(II)2CYS6 TRANSCRIPTION FACTOR (EUROFUNG)-RELATED"/>
    <property type="match status" value="1"/>
</dbReference>
<evidence type="ECO:0000256" key="5">
    <source>
        <dbReference type="ARBA" id="ARBA00023242"/>
    </source>
</evidence>
<reference evidence="8" key="1">
    <citation type="submission" date="2021-01" db="EMBL/GenBank/DDBJ databases">
        <authorList>
            <person name="Kaushik A."/>
        </authorList>
    </citation>
    <scope>NUCLEOTIDE SEQUENCE</scope>
    <source>
        <strain evidence="8">AG3-T5</strain>
    </source>
</reference>
<evidence type="ECO:0000313" key="8">
    <source>
        <dbReference type="EMBL" id="CAE6434382.1"/>
    </source>
</evidence>
<dbReference type="InterPro" id="IPR007219">
    <property type="entry name" value="XnlR_reg_dom"/>
</dbReference>
<dbReference type="Pfam" id="PF04082">
    <property type="entry name" value="Fungal_trans"/>
    <property type="match status" value="1"/>
</dbReference>
<name>A0A8H3AMZ8_9AGAM</name>
<evidence type="ECO:0000256" key="6">
    <source>
        <dbReference type="SAM" id="MobiDB-lite"/>
    </source>
</evidence>
<dbReference type="PANTHER" id="PTHR47338:SF29">
    <property type="entry name" value="ZN(2)-C6 FUNGAL-TYPE DOMAIN-CONTAINING PROTEIN"/>
    <property type="match status" value="1"/>
</dbReference>